<dbReference type="NCBIfam" id="TIGR00254">
    <property type="entry name" value="GGDEF"/>
    <property type="match status" value="1"/>
</dbReference>
<dbReference type="Proteomes" id="UP000574369">
    <property type="component" value="Unassembled WGS sequence"/>
</dbReference>
<proteinExistence type="predicted"/>
<gene>
    <name evidence="6" type="ORF">FHS28_002299</name>
</gene>
<feature type="transmembrane region" description="Helical" evidence="4">
    <location>
        <begin position="193"/>
        <end position="219"/>
    </location>
</feature>
<feature type="compositionally biased region" description="Low complexity" evidence="3">
    <location>
        <begin position="398"/>
        <end position="409"/>
    </location>
</feature>
<dbReference type="RefSeq" id="WP_088452555.1">
    <property type="nucleotide sequence ID" value="NZ_JACHXO010000003.1"/>
</dbReference>
<evidence type="ECO:0000256" key="3">
    <source>
        <dbReference type="SAM" id="MobiDB-lite"/>
    </source>
</evidence>
<dbReference type="EMBL" id="JACHXO010000003">
    <property type="protein sequence ID" value="MBB3194903.1"/>
    <property type="molecule type" value="Genomic_DNA"/>
</dbReference>
<name>A0ABR6GS13_9BURK</name>
<feature type="domain" description="GGDEF" evidence="5">
    <location>
        <begin position="254"/>
        <end position="387"/>
    </location>
</feature>
<dbReference type="InterPro" id="IPR043128">
    <property type="entry name" value="Rev_trsase/Diguanyl_cyclase"/>
</dbReference>
<dbReference type="PANTHER" id="PTHR45138:SF9">
    <property type="entry name" value="DIGUANYLATE CYCLASE DGCM-RELATED"/>
    <property type="match status" value="1"/>
</dbReference>
<keyword evidence="4" id="KW-0812">Transmembrane</keyword>
<reference evidence="6 7" key="1">
    <citation type="submission" date="2020-08" db="EMBL/GenBank/DDBJ databases">
        <title>Genomic Encyclopedia of Type Strains, Phase III (KMG-III): the genomes of soil and plant-associated and newly described type strains.</title>
        <authorList>
            <person name="Whitman W."/>
        </authorList>
    </citation>
    <scope>NUCLEOTIDE SEQUENCE [LARGE SCALE GENOMIC DNA]</scope>
    <source>
        <strain evidence="6 7">CECT 7247</strain>
    </source>
</reference>
<dbReference type="Pfam" id="PF00990">
    <property type="entry name" value="GGDEF"/>
    <property type="match status" value="1"/>
</dbReference>
<evidence type="ECO:0000259" key="5">
    <source>
        <dbReference type="PROSITE" id="PS50887"/>
    </source>
</evidence>
<accession>A0ABR6GS13</accession>
<evidence type="ECO:0000256" key="2">
    <source>
        <dbReference type="ARBA" id="ARBA00034247"/>
    </source>
</evidence>
<dbReference type="PANTHER" id="PTHR45138">
    <property type="entry name" value="REGULATORY COMPONENTS OF SENSORY TRANSDUCTION SYSTEM"/>
    <property type="match status" value="1"/>
</dbReference>
<dbReference type="SUPFAM" id="SSF55073">
    <property type="entry name" value="Nucleotide cyclase"/>
    <property type="match status" value="1"/>
</dbReference>
<evidence type="ECO:0000256" key="1">
    <source>
        <dbReference type="ARBA" id="ARBA00012528"/>
    </source>
</evidence>
<feature type="transmembrane region" description="Helical" evidence="4">
    <location>
        <begin position="6"/>
        <end position="27"/>
    </location>
</feature>
<dbReference type="Gene3D" id="3.30.70.270">
    <property type="match status" value="1"/>
</dbReference>
<feature type="transmembrane region" description="Helical" evidence="4">
    <location>
        <begin position="156"/>
        <end position="173"/>
    </location>
</feature>
<dbReference type="InterPro" id="IPR029787">
    <property type="entry name" value="Nucleotide_cyclase"/>
</dbReference>
<keyword evidence="4" id="KW-1133">Transmembrane helix</keyword>
<dbReference type="CDD" id="cd01949">
    <property type="entry name" value="GGDEF"/>
    <property type="match status" value="1"/>
</dbReference>
<feature type="transmembrane region" description="Helical" evidence="4">
    <location>
        <begin position="94"/>
        <end position="112"/>
    </location>
</feature>
<evidence type="ECO:0000256" key="4">
    <source>
        <dbReference type="SAM" id="Phobius"/>
    </source>
</evidence>
<protein>
    <recommendedName>
        <fullName evidence="1">diguanylate cyclase</fullName>
        <ecNumber evidence="1">2.7.7.65</ecNumber>
    </recommendedName>
</protein>
<dbReference type="InterPro" id="IPR050469">
    <property type="entry name" value="Diguanylate_Cyclase"/>
</dbReference>
<feature type="transmembrane region" description="Helical" evidence="4">
    <location>
        <begin position="34"/>
        <end position="56"/>
    </location>
</feature>
<sequence>MMSNDPVTMVAALLAVMGVAMVIWLLIAAGLRECAASCLCLAGANALQALALVVRWLPESQWRTPGLIADVLLLGAFAMLHLSVPLMDDKPTRWPLLASALALLAALLTQLPTGPHHAAHHLVVNGAGGLFCFFAARNTVRLLRDRELRPALSRIFGLPFLVIGGLLLVRPLATLWMPDVPASLDTRGAFNIAWLWAALVMTLTVNGTLAFLLMLKLVLQIRRLTLRDPLTDALNRRAMAEAMAAEHQRVRRGHTYAVVLLDMDRFKQLNDTLGHAAGDEALKTLVEVLRPCLREVDLLGRLGGEEFCALLPYTGVAGAALVAERMRQLLETTDFRWQGRSWPLSASFGITESAPSDEDPTEVLRRADEALYRAKAQGRNLVQAVEAIDQPAQPPRPQSASGQGDPVAS</sequence>
<feature type="region of interest" description="Disordered" evidence="3">
    <location>
        <begin position="386"/>
        <end position="409"/>
    </location>
</feature>
<comment type="caution">
    <text evidence="6">The sequence shown here is derived from an EMBL/GenBank/DDBJ whole genome shotgun (WGS) entry which is preliminary data.</text>
</comment>
<feature type="transmembrane region" description="Helical" evidence="4">
    <location>
        <begin position="62"/>
        <end position="82"/>
    </location>
</feature>
<evidence type="ECO:0000313" key="6">
    <source>
        <dbReference type="EMBL" id="MBB3194903.1"/>
    </source>
</evidence>
<dbReference type="EC" id="2.7.7.65" evidence="1"/>
<evidence type="ECO:0000313" key="7">
    <source>
        <dbReference type="Proteomes" id="UP000574369"/>
    </source>
</evidence>
<dbReference type="SMART" id="SM00267">
    <property type="entry name" value="GGDEF"/>
    <property type="match status" value="1"/>
</dbReference>
<comment type="catalytic activity">
    <reaction evidence="2">
        <text>2 GTP = 3',3'-c-di-GMP + 2 diphosphate</text>
        <dbReference type="Rhea" id="RHEA:24898"/>
        <dbReference type="ChEBI" id="CHEBI:33019"/>
        <dbReference type="ChEBI" id="CHEBI:37565"/>
        <dbReference type="ChEBI" id="CHEBI:58805"/>
        <dbReference type="EC" id="2.7.7.65"/>
    </reaction>
</comment>
<keyword evidence="7" id="KW-1185">Reference proteome</keyword>
<keyword evidence="4" id="KW-0472">Membrane</keyword>
<feature type="transmembrane region" description="Helical" evidence="4">
    <location>
        <begin position="118"/>
        <end position="136"/>
    </location>
</feature>
<organism evidence="6 7">
    <name type="scientific">Roseateles terrae</name>
    <dbReference type="NCBI Taxonomy" id="431060"/>
    <lineage>
        <taxon>Bacteria</taxon>
        <taxon>Pseudomonadati</taxon>
        <taxon>Pseudomonadota</taxon>
        <taxon>Betaproteobacteria</taxon>
        <taxon>Burkholderiales</taxon>
        <taxon>Sphaerotilaceae</taxon>
        <taxon>Roseateles</taxon>
    </lineage>
</organism>
<dbReference type="PROSITE" id="PS50887">
    <property type="entry name" value="GGDEF"/>
    <property type="match status" value="1"/>
</dbReference>
<dbReference type="InterPro" id="IPR000160">
    <property type="entry name" value="GGDEF_dom"/>
</dbReference>